<name>A0AAV1IBQ3_9CHLO</name>
<feature type="coiled-coil region" evidence="1">
    <location>
        <begin position="57"/>
        <end position="84"/>
    </location>
</feature>
<evidence type="ECO:0000313" key="3">
    <source>
        <dbReference type="Proteomes" id="UP001314263"/>
    </source>
</evidence>
<dbReference type="AlphaFoldDB" id="A0AAV1IBQ3"/>
<protein>
    <submittedName>
        <fullName evidence="2">Uncharacterized protein</fullName>
    </submittedName>
</protein>
<accession>A0AAV1IBQ3</accession>
<evidence type="ECO:0000313" key="2">
    <source>
        <dbReference type="EMBL" id="CAK0784658.1"/>
    </source>
</evidence>
<dbReference type="Proteomes" id="UP001314263">
    <property type="component" value="Unassembled WGS sequence"/>
</dbReference>
<dbReference type="Gene3D" id="3.10.129.110">
    <property type="entry name" value="Polyketide synthase dehydratase"/>
    <property type="match status" value="1"/>
</dbReference>
<sequence>MAEDPYAVEDDGTPKDPKAFQSALRADSTKMATLEDEPETKAIVLGDDMHAFQELIRGVYQSEKKRLEKESKTLSERVIEAQRASAPIPRDTVQLYKQLYDSGLQYGPAFRLLRNVHIPDFAEQEKAAKASSA</sequence>
<keyword evidence="3" id="KW-1185">Reference proteome</keyword>
<dbReference type="EMBL" id="CAUYUE010000011">
    <property type="protein sequence ID" value="CAK0784658.1"/>
    <property type="molecule type" value="Genomic_DNA"/>
</dbReference>
<proteinExistence type="predicted"/>
<organism evidence="2 3">
    <name type="scientific">Coccomyxa viridis</name>
    <dbReference type="NCBI Taxonomy" id="1274662"/>
    <lineage>
        <taxon>Eukaryota</taxon>
        <taxon>Viridiplantae</taxon>
        <taxon>Chlorophyta</taxon>
        <taxon>core chlorophytes</taxon>
        <taxon>Trebouxiophyceae</taxon>
        <taxon>Trebouxiophyceae incertae sedis</taxon>
        <taxon>Coccomyxaceae</taxon>
        <taxon>Coccomyxa</taxon>
    </lineage>
</organism>
<gene>
    <name evidence="2" type="ORF">CVIRNUC_007862</name>
</gene>
<dbReference type="InterPro" id="IPR042104">
    <property type="entry name" value="PKS_dehydratase_sf"/>
</dbReference>
<reference evidence="2 3" key="1">
    <citation type="submission" date="2023-10" db="EMBL/GenBank/DDBJ databases">
        <authorList>
            <person name="Maclean D."/>
            <person name="Macfadyen A."/>
        </authorList>
    </citation>
    <scope>NUCLEOTIDE SEQUENCE [LARGE SCALE GENOMIC DNA]</scope>
</reference>
<keyword evidence="1" id="KW-0175">Coiled coil</keyword>
<evidence type="ECO:0000256" key="1">
    <source>
        <dbReference type="SAM" id="Coils"/>
    </source>
</evidence>
<comment type="caution">
    <text evidence="2">The sequence shown here is derived from an EMBL/GenBank/DDBJ whole genome shotgun (WGS) entry which is preliminary data.</text>
</comment>